<dbReference type="Pfam" id="PF08242">
    <property type="entry name" value="Methyltransf_12"/>
    <property type="match status" value="1"/>
</dbReference>
<feature type="domain" description="Methyltransferase type 12" evidence="1">
    <location>
        <begin position="46"/>
        <end position="144"/>
    </location>
</feature>
<accession>A0ABW3SM79</accession>
<dbReference type="Gene3D" id="3.40.50.150">
    <property type="entry name" value="Vaccinia Virus protein VP39"/>
    <property type="match status" value="1"/>
</dbReference>
<proteinExistence type="predicted"/>
<keyword evidence="2" id="KW-0808">Transferase</keyword>
<organism evidence="2 3">
    <name type="scientific">Pontibacter rugosus</name>
    <dbReference type="NCBI Taxonomy" id="1745966"/>
    <lineage>
        <taxon>Bacteria</taxon>
        <taxon>Pseudomonadati</taxon>
        <taxon>Bacteroidota</taxon>
        <taxon>Cytophagia</taxon>
        <taxon>Cytophagales</taxon>
        <taxon>Hymenobacteraceae</taxon>
        <taxon>Pontibacter</taxon>
    </lineage>
</organism>
<gene>
    <name evidence="2" type="ORF">ACFQ2O_07230</name>
</gene>
<dbReference type="RefSeq" id="WP_377524793.1">
    <property type="nucleotide sequence ID" value="NZ_JBHTLD010000045.1"/>
</dbReference>
<protein>
    <submittedName>
        <fullName evidence="2">Class I SAM-dependent methyltransferase</fullName>
        <ecNumber evidence="2">2.1.1.-</ecNumber>
    </submittedName>
</protein>
<dbReference type="GO" id="GO:0008168">
    <property type="term" value="F:methyltransferase activity"/>
    <property type="evidence" value="ECO:0007669"/>
    <property type="project" value="UniProtKB-KW"/>
</dbReference>
<evidence type="ECO:0000259" key="1">
    <source>
        <dbReference type="Pfam" id="PF08242"/>
    </source>
</evidence>
<dbReference type="SUPFAM" id="SSF53335">
    <property type="entry name" value="S-adenosyl-L-methionine-dependent methyltransferases"/>
    <property type="match status" value="1"/>
</dbReference>
<dbReference type="Proteomes" id="UP001597094">
    <property type="component" value="Unassembled WGS sequence"/>
</dbReference>
<sequence length="218" mass="24952">MPKLPDSGFTYTASFYDALATFVFGDALQQAQLALLPFIQRQARVLVIGGGSGWILEQLLHSDIQLEILYLDAAPAMMQLAEQKYKKQRQTQSSTVRFRLGNEKSLLPEEQFEVILTPFLLDLFPPQRLQSLMTTLSNTLTPNGQWLFADFWPLQQPPAWWQRVLLKSMYTFFGLLSGVQAKQLPAYKKHFDSLGFTEKYSQSFYSGMVQAKVLKREV</sequence>
<name>A0ABW3SM79_9BACT</name>
<keyword evidence="3" id="KW-1185">Reference proteome</keyword>
<keyword evidence="2" id="KW-0489">Methyltransferase</keyword>
<dbReference type="EMBL" id="JBHTLD010000045">
    <property type="protein sequence ID" value="MFD1185991.1"/>
    <property type="molecule type" value="Genomic_DNA"/>
</dbReference>
<dbReference type="CDD" id="cd02440">
    <property type="entry name" value="AdoMet_MTases"/>
    <property type="match status" value="1"/>
</dbReference>
<evidence type="ECO:0000313" key="3">
    <source>
        <dbReference type="Proteomes" id="UP001597094"/>
    </source>
</evidence>
<dbReference type="EC" id="2.1.1.-" evidence="2"/>
<reference evidence="3" key="1">
    <citation type="journal article" date="2019" name="Int. J. Syst. Evol. Microbiol.">
        <title>The Global Catalogue of Microorganisms (GCM) 10K type strain sequencing project: providing services to taxonomists for standard genome sequencing and annotation.</title>
        <authorList>
            <consortium name="The Broad Institute Genomics Platform"/>
            <consortium name="The Broad Institute Genome Sequencing Center for Infectious Disease"/>
            <person name="Wu L."/>
            <person name="Ma J."/>
        </authorList>
    </citation>
    <scope>NUCLEOTIDE SEQUENCE [LARGE SCALE GENOMIC DNA]</scope>
    <source>
        <strain evidence="3">JCM 31319</strain>
    </source>
</reference>
<dbReference type="InterPro" id="IPR029063">
    <property type="entry name" value="SAM-dependent_MTases_sf"/>
</dbReference>
<comment type="caution">
    <text evidence="2">The sequence shown here is derived from an EMBL/GenBank/DDBJ whole genome shotgun (WGS) entry which is preliminary data.</text>
</comment>
<evidence type="ECO:0000313" key="2">
    <source>
        <dbReference type="EMBL" id="MFD1185991.1"/>
    </source>
</evidence>
<dbReference type="GO" id="GO:0032259">
    <property type="term" value="P:methylation"/>
    <property type="evidence" value="ECO:0007669"/>
    <property type="project" value="UniProtKB-KW"/>
</dbReference>
<dbReference type="InterPro" id="IPR013217">
    <property type="entry name" value="Methyltransf_12"/>
</dbReference>